<gene>
    <name evidence="1" type="ORF">NEZAVI_LOCUS5101</name>
</gene>
<dbReference type="Proteomes" id="UP001152798">
    <property type="component" value="Chromosome 3"/>
</dbReference>
<evidence type="ECO:0000313" key="1">
    <source>
        <dbReference type="EMBL" id="CAH1394639.1"/>
    </source>
</evidence>
<sequence length="39" mass="4677">MIMSRKFLRCNTYRHEQPLSMQIVSRSMKFNGSRNTLTN</sequence>
<dbReference type="EMBL" id="OV725079">
    <property type="protein sequence ID" value="CAH1394639.1"/>
    <property type="molecule type" value="Genomic_DNA"/>
</dbReference>
<protein>
    <submittedName>
        <fullName evidence="1">Uncharacterized protein</fullName>
    </submittedName>
</protein>
<organism evidence="1 2">
    <name type="scientific">Nezara viridula</name>
    <name type="common">Southern green stink bug</name>
    <name type="synonym">Cimex viridulus</name>
    <dbReference type="NCBI Taxonomy" id="85310"/>
    <lineage>
        <taxon>Eukaryota</taxon>
        <taxon>Metazoa</taxon>
        <taxon>Ecdysozoa</taxon>
        <taxon>Arthropoda</taxon>
        <taxon>Hexapoda</taxon>
        <taxon>Insecta</taxon>
        <taxon>Pterygota</taxon>
        <taxon>Neoptera</taxon>
        <taxon>Paraneoptera</taxon>
        <taxon>Hemiptera</taxon>
        <taxon>Heteroptera</taxon>
        <taxon>Panheteroptera</taxon>
        <taxon>Pentatomomorpha</taxon>
        <taxon>Pentatomoidea</taxon>
        <taxon>Pentatomidae</taxon>
        <taxon>Pentatominae</taxon>
        <taxon>Nezara</taxon>
    </lineage>
</organism>
<dbReference type="AlphaFoldDB" id="A0A9P0EGI0"/>
<keyword evidence="2" id="KW-1185">Reference proteome</keyword>
<proteinExistence type="predicted"/>
<evidence type="ECO:0000313" key="2">
    <source>
        <dbReference type="Proteomes" id="UP001152798"/>
    </source>
</evidence>
<reference evidence="1" key="1">
    <citation type="submission" date="2022-01" db="EMBL/GenBank/DDBJ databases">
        <authorList>
            <person name="King R."/>
        </authorList>
    </citation>
    <scope>NUCLEOTIDE SEQUENCE</scope>
</reference>
<accession>A0A9P0EGI0</accession>
<name>A0A9P0EGI0_NEZVI</name>